<comment type="function">
    <text evidence="5">Catalyzes the two-step NADP-dependent conversion of GDP-4-dehydro-6-deoxy-D-mannose to GDP-fucose, involving an epimerase and a reductase reaction.</text>
</comment>
<keyword evidence="5" id="KW-0511">Multifunctional enzyme</keyword>
<proteinExistence type="inferred from homology"/>
<dbReference type="GO" id="GO:0050577">
    <property type="term" value="F:GDP-L-fucose synthase activity"/>
    <property type="evidence" value="ECO:0007669"/>
    <property type="project" value="UniProtKB-UniRule"/>
</dbReference>
<evidence type="ECO:0000256" key="2">
    <source>
        <dbReference type="ARBA" id="ARBA00022857"/>
    </source>
</evidence>
<dbReference type="AlphaFoldDB" id="A0A2H0LYX2"/>
<feature type="binding site" evidence="5">
    <location>
        <position position="188"/>
    </location>
    <ligand>
        <name>substrate</name>
    </ligand>
</feature>
<feature type="binding site" evidence="5">
    <location>
        <begin position="11"/>
        <end position="17"/>
    </location>
    <ligand>
        <name>NADP(+)</name>
        <dbReference type="ChEBI" id="CHEBI:58349"/>
    </ligand>
</feature>
<feature type="domain" description="NAD-dependent epimerase/dehydratase" evidence="6">
    <location>
        <begin position="7"/>
        <end position="238"/>
    </location>
</feature>
<feature type="binding site" evidence="5">
    <location>
        <position position="180"/>
    </location>
    <ligand>
        <name>NADP(+)</name>
        <dbReference type="ChEBI" id="CHEBI:58349"/>
    </ligand>
</feature>
<feature type="binding site" evidence="5">
    <location>
        <position position="141"/>
    </location>
    <ligand>
        <name>NADP(+)</name>
        <dbReference type="ChEBI" id="CHEBI:58349"/>
    </ligand>
</feature>
<evidence type="ECO:0000256" key="5">
    <source>
        <dbReference type="HAMAP-Rule" id="MF_00956"/>
    </source>
</evidence>
<evidence type="ECO:0000256" key="1">
    <source>
        <dbReference type="ARBA" id="ARBA00005959"/>
    </source>
</evidence>
<evidence type="ECO:0000259" key="6">
    <source>
        <dbReference type="Pfam" id="PF01370"/>
    </source>
</evidence>
<feature type="binding site" evidence="5">
    <location>
        <begin position="106"/>
        <end position="109"/>
    </location>
    <ligand>
        <name>NADP(+)</name>
        <dbReference type="ChEBI" id="CHEBI:58349"/>
    </ligand>
</feature>
<sequence>MDKASKILVFGAKGLIGAALARRLRQGSFKNLILADSDTLELDNRKKVYDFFAKTRPDYCIIAPIKEGGIVANIRYPAELIYQNLSAQTNIIDSAWRVNVAKLIYLASSCVYPKDCRQPIKEEYLMSGPLELTNAPYAAAKISGIEMCKAYNLQYNTRFISVVPATAYGPGDNFDLNTSHVIPALLAKFHAAKINNTPYVTIWGSGKPKREFIYADDLADAVLFLMRQGRLTEVVNIGTGVDVSISRLAQLIKRTVGFMGKIKFDNEKPDGVARKLLDSGLLFSLGWRPRVSLAQGLLKAYGLYKKSIC</sequence>
<evidence type="ECO:0000256" key="3">
    <source>
        <dbReference type="ARBA" id="ARBA00023002"/>
    </source>
</evidence>
<comment type="caution">
    <text evidence="7">The sequence shown here is derived from an EMBL/GenBank/DDBJ whole genome shotgun (WGS) entry which is preliminary data.</text>
</comment>
<feature type="binding site" evidence="5">
    <location>
        <position position="270"/>
    </location>
    <ligand>
        <name>substrate</name>
    </ligand>
</feature>
<comment type="pathway">
    <text evidence="5">Nucleotide-sugar biosynthesis; GDP-L-fucose biosynthesis via de novo pathway; GDP-L-fucose from GDP-alpha-D-mannose: step 2/2.</text>
</comment>
<comment type="catalytic activity">
    <reaction evidence="5">
        <text>GDP-beta-L-fucose + NADP(+) = GDP-4-dehydro-alpha-D-rhamnose + NADPH + H(+)</text>
        <dbReference type="Rhea" id="RHEA:18885"/>
        <dbReference type="ChEBI" id="CHEBI:15378"/>
        <dbReference type="ChEBI" id="CHEBI:57273"/>
        <dbReference type="ChEBI" id="CHEBI:57783"/>
        <dbReference type="ChEBI" id="CHEBI:57964"/>
        <dbReference type="ChEBI" id="CHEBI:58349"/>
        <dbReference type="EC" id="1.1.1.271"/>
    </reaction>
</comment>
<feature type="site" description="Important for catalytic activity" evidence="5">
    <location>
        <position position="110"/>
    </location>
</feature>
<dbReference type="GO" id="GO:0042351">
    <property type="term" value="P:'de novo' GDP-L-fucose biosynthetic process"/>
    <property type="evidence" value="ECO:0007669"/>
    <property type="project" value="UniProtKB-UniRule"/>
</dbReference>
<dbReference type="GO" id="GO:0016853">
    <property type="term" value="F:isomerase activity"/>
    <property type="evidence" value="ECO:0007669"/>
    <property type="project" value="UniProtKB-KW"/>
</dbReference>
<dbReference type="GO" id="GO:0070401">
    <property type="term" value="F:NADP+ binding"/>
    <property type="evidence" value="ECO:0007669"/>
    <property type="project" value="UniProtKB-UniRule"/>
</dbReference>
<keyword evidence="4 5" id="KW-0413">Isomerase</keyword>
<dbReference type="Gene3D" id="3.90.25.10">
    <property type="entry name" value="UDP-galactose 4-epimerase, domain 1"/>
    <property type="match status" value="1"/>
</dbReference>
<comment type="caution">
    <text evidence="5">Lacks conserved residue(s) required for the propagation of feature annotation.</text>
</comment>
<dbReference type="SUPFAM" id="SSF51735">
    <property type="entry name" value="NAD(P)-binding Rossmann-fold domains"/>
    <property type="match status" value="1"/>
</dbReference>
<protein>
    <recommendedName>
        <fullName evidence="5">GDP-L-fucose synthase</fullName>
        <ecNumber evidence="5">1.1.1.271</ecNumber>
    </recommendedName>
    <alternativeName>
        <fullName evidence="5">GDP-4-keto-6-deoxy-D-mannose-3,5-epimerase-4-reductase</fullName>
    </alternativeName>
</protein>
<dbReference type="EMBL" id="PCWA01000030">
    <property type="protein sequence ID" value="PIQ89623.1"/>
    <property type="molecule type" value="Genomic_DNA"/>
</dbReference>
<dbReference type="CDD" id="cd05239">
    <property type="entry name" value="GDP_FS_SDR_e"/>
    <property type="match status" value="1"/>
</dbReference>
<dbReference type="PANTHER" id="PTHR43238">
    <property type="entry name" value="GDP-L-FUCOSE SYNTHASE"/>
    <property type="match status" value="1"/>
</dbReference>
<dbReference type="InterPro" id="IPR001509">
    <property type="entry name" value="Epimerase_deHydtase"/>
</dbReference>
<dbReference type="Proteomes" id="UP000229641">
    <property type="component" value="Unassembled WGS sequence"/>
</dbReference>
<feature type="site" description="Important for catalytic activity" evidence="5">
    <location>
        <position position="108"/>
    </location>
</feature>
<feature type="binding site" evidence="5">
    <location>
        <position position="203"/>
    </location>
    <ligand>
        <name>substrate</name>
    </ligand>
</feature>
<organism evidence="7 8">
    <name type="scientific">Candidatus Ghiorseimicrobium undicola</name>
    <dbReference type="NCBI Taxonomy" id="1974746"/>
    <lineage>
        <taxon>Bacteria</taxon>
        <taxon>Pseudomonadati</taxon>
        <taxon>Candidatus Omnitrophota</taxon>
        <taxon>Candidatus Ghiorseimicrobium</taxon>
    </lineage>
</organism>
<keyword evidence="2 5" id="KW-0521">NADP</keyword>
<comment type="similarity">
    <text evidence="1 5">Belongs to the NAD(P)-dependent epimerase/dehydratase family. Fucose synthase subfamily.</text>
</comment>
<accession>A0A2H0LYX2</accession>
<dbReference type="Gene3D" id="3.40.50.720">
    <property type="entry name" value="NAD(P)-binding Rossmann-like Domain"/>
    <property type="match status" value="1"/>
</dbReference>
<keyword evidence="3 5" id="KW-0560">Oxidoreductase</keyword>
<evidence type="ECO:0000256" key="4">
    <source>
        <dbReference type="ARBA" id="ARBA00023235"/>
    </source>
</evidence>
<dbReference type="InterPro" id="IPR036291">
    <property type="entry name" value="NAD(P)-bd_dom_sf"/>
</dbReference>
<feature type="binding site" evidence="5">
    <location>
        <position position="210"/>
    </location>
    <ligand>
        <name>substrate</name>
    </ligand>
</feature>
<dbReference type="InterPro" id="IPR028614">
    <property type="entry name" value="GDP_fucose/colitose_synth"/>
</dbReference>
<dbReference type="PANTHER" id="PTHR43238:SF1">
    <property type="entry name" value="GDP-L-FUCOSE SYNTHASE"/>
    <property type="match status" value="1"/>
</dbReference>
<reference evidence="7 8" key="1">
    <citation type="submission" date="2017-09" db="EMBL/GenBank/DDBJ databases">
        <title>Depth-based differentiation of microbial function through sediment-hosted aquifers and enrichment of novel symbionts in the deep terrestrial subsurface.</title>
        <authorList>
            <person name="Probst A.J."/>
            <person name="Ladd B."/>
            <person name="Jarett J.K."/>
            <person name="Geller-Mcgrath D.E."/>
            <person name="Sieber C.M."/>
            <person name="Emerson J.B."/>
            <person name="Anantharaman K."/>
            <person name="Thomas B.C."/>
            <person name="Malmstrom R."/>
            <person name="Stieglmeier M."/>
            <person name="Klingl A."/>
            <person name="Woyke T."/>
            <person name="Ryan C.M."/>
            <person name="Banfield J.F."/>
        </authorList>
    </citation>
    <scope>NUCLEOTIDE SEQUENCE [LARGE SCALE GENOMIC DNA]</scope>
    <source>
        <strain evidence="7">CG11_big_fil_rev_8_21_14_0_20_42_13</strain>
    </source>
</reference>
<evidence type="ECO:0000313" key="7">
    <source>
        <dbReference type="EMBL" id="PIQ89623.1"/>
    </source>
</evidence>
<dbReference type="HAMAP" id="MF_00956">
    <property type="entry name" value="GDP_fucose_synth"/>
    <property type="match status" value="1"/>
</dbReference>
<gene>
    <name evidence="5" type="primary">fcl</name>
    <name evidence="7" type="ORF">COV72_02070</name>
</gene>
<feature type="active site" description="Proton donor/acceptor" evidence="5">
    <location>
        <position position="137"/>
    </location>
</feature>
<dbReference type="EC" id="1.1.1.271" evidence="5"/>
<name>A0A2H0LYX2_9BACT</name>
<dbReference type="Pfam" id="PF01370">
    <property type="entry name" value="Epimerase"/>
    <property type="match status" value="1"/>
</dbReference>
<evidence type="ECO:0000313" key="8">
    <source>
        <dbReference type="Proteomes" id="UP000229641"/>
    </source>
</evidence>
<dbReference type="UniPathway" id="UPA00128">
    <property type="reaction ID" value="UER00191"/>
</dbReference>